<proteinExistence type="predicted"/>
<accession>A0ABQ9JYG2</accession>
<dbReference type="SUPFAM" id="SSF54843">
    <property type="entry name" value="Ribosomal protein L22"/>
    <property type="match status" value="1"/>
</dbReference>
<protein>
    <submittedName>
        <fullName evidence="1">Uncharacterized protein</fullName>
    </submittedName>
</protein>
<dbReference type="Proteomes" id="UP001162164">
    <property type="component" value="Unassembled WGS sequence"/>
</dbReference>
<organism evidence="1 2">
    <name type="scientific">Molorchus minor</name>
    <dbReference type="NCBI Taxonomy" id="1323400"/>
    <lineage>
        <taxon>Eukaryota</taxon>
        <taxon>Metazoa</taxon>
        <taxon>Ecdysozoa</taxon>
        <taxon>Arthropoda</taxon>
        <taxon>Hexapoda</taxon>
        <taxon>Insecta</taxon>
        <taxon>Pterygota</taxon>
        <taxon>Neoptera</taxon>
        <taxon>Endopterygota</taxon>
        <taxon>Coleoptera</taxon>
        <taxon>Polyphaga</taxon>
        <taxon>Cucujiformia</taxon>
        <taxon>Chrysomeloidea</taxon>
        <taxon>Cerambycidae</taxon>
        <taxon>Lamiinae</taxon>
        <taxon>Monochamini</taxon>
        <taxon>Molorchus</taxon>
    </lineage>
</organism>
<keyword evidence="2" id="KW-1185">Reference proteome</keyword>
<comment type="caution">
    <text evidence="1">The sequence shown here is derived from an EMBL/GenBank/DDBJ whole genome shotgun (WGS) entry which is preliminary data.</text>
</comment>
<reference evidence="1" key="1">
    <citation type="journal article" date="2023" name="Insect Mol. Biol.">
        <title>Genome sequencing provides insights into the evolution of gene families encoding plant cell wall-degrading enzymes in longhorned beetles.</title>
        <authorList>
            <person name="Shin N.R."/>
            <person name="Okamura Y."/>
            <person name="Kirsch R."/>
            <person name="Pauchet Y."/>
        </authorList>
    </citation>
    <scope>NUCLEOTIDE SEQUENCE</scope>
    <source>
        <strain evidence="1">MMC_N1</strain>
    </source>
</reference>
<sequence length="73" mass="8713">MWVAESLVGKGHVVKGIRRHARARHGIVEYFHCHYFKKGNLLKNYYLSTPKQPHEQLEEWLQNLRKRKITSSL</sequence>
<dbReference type="InterPro" id="IPR036394">
    <property type="entry name" value="Ribosomal_uL22_sf"/>
</dbReference>
<dbReference type="EMBL" id="JAPWTJ010000114">
    <property type="protein sequence ID" value="KAJ8982644.1"/>
    <property type="molecule type" value="Genomic_DNA"/>
</dbReference>
<evidence type="ECO:0000313" key="2">
    <source>
        <dbReference type="Proteomes" id="UP001162164"/>
    </source>
</evidence>
<dbReference type="Gene3D" id="3.90.470.10">
    <property type="entry name" value="Ribosomal protein L22/L17"/>
    <property type="match status" value="1"/>
</dbReference>
<gene>
    <name evidence="1" type="ORF">NQ317_019045</name>
</gene>
<evidence type="ECO:0000313" key="1">
    <source>
        <dbReference type="EMBL" id="KAJ8982644.1"/>
    </source>
</evidence>
<name>A0ABQ9JYG2_9CUCU</name>